<accession>A0ABW2I5B6</accession>
<dbReference type="InterPro" id="IPR036661">
    <property type="entry name" value="Luciferase-like_sf"/>
</dbReference>
<dbReference type="Gene3D" id="3.20.20.30">
    <property type="entry name" value="Luciferase-like domain"/>
    <property type="match status" value="1"/>
</dbReference>
<proteinExistence type="predicted"/>
<dbReference type="Proteomes" id="UP001596548">
    <property type="component" value="Unassembled WGS sequence"/>
</dbReference>
<protein>
    <submittedName>
        <fullName evidence="1">Uncharacterized protein</fullName>
    </submittedName>
</protein>
<sequence length="41" mass="4373">MAGLTERIRLGTSIIDALLHVPVVLARRYATCRTASTATCA</sequence>
<keyword evidence="2" id="KW-1185">Reference proteome</keyword>
<evidence type="ECO:0000313" key="2">
    <source>
        <dbReference type="Proteomes" id="UP001596548"/>
    </source>
</evidence>
<dbReference type="EMBL" id="JBHTBJ010000075">
    <property type="protein sequence ID" value="MFC7280085.1"/>
    <property type="molecule type" value="Genomic_DNA"/>
</dbReference>
<reference evidence="2" key="1">
    <citation type="journal article" date="2019" name="Int. J. Syst. Evol. Microbiol.">
        <title>The Global Catalogue of Microorganisms (GCM) 10K type strain sequencing project: providing services to taxonomists for standard genome sequencing and annotation.</title>
        <authorList>
            <consortium name="The Broad Institute Genomics Platform"/>
            <consortium name="The Broad Institute Genome Sequencing Center for Infectious Disease"/>
            <person name="Wu L."/>
            <person name="Ma J."/>
        </authorList>
    </citation>
    <scope>NUCLEOTIDE SEQUENCE [LARGE SCALE GENOMIC DNA]</scope>
    <source>
        <strain evidence="2">XZYJT-10</strain>
    </source>
</reference>
<comment type="caution">
    <text evidence="1">The sequence shown here is derived from an EMBL/GenBank/DDBJ whole genome shotgun (WGS) entry which is preliminary data.</text>
</comment>
<organism evidence="1 2">
    <name type="scientific">Paractinoplanes rhizophilus</name>
    <dbReference type="NCBI Taxonomy" id="1416877"/>
    <lineage>
        <taxon>Bacteria</taxon>
        <taxon>Bacillati</taxon>
        <taxon>Actinomycetota</taxon>
        <taxon>Actinomycetes</taxon>
        <taxon>Micromonosporales</taxon>
        <taxon>Micromonosporaceae</taxon>
        <taxon>Paractinoplanes</taxon>
    </lineage>
</organism>
<gene>
    <name evidence="1" type="ORF">ACFQS1_39525</name>
</gene>
<name>A0ABW2I5B6_9ACTN</name>
<dbReference type="RefSeq" id="WP_378978032.1">
    <property type="nucleotide sequence ID" value="NZ_JBHTBJ010000075.1"/>
</dbReference>
<dbReference type="SUPFAM" id="SSF51679">
    <property type="entry name" value="Bacterial luciferase-like"/>
    <property type="match status" value="1"/>
</dbReference>
<evidence type="ECO:0000313" key="1">
    <source>
        <dbReference type="EMBL" id="MFC7280085.1"/>
    </source>
</evidence>